<accession>A0A7V1PU13</accession>
<proteinExistence type="predicted"/>
<dbReference type="InterPro" id="IPR023614">
    <property type="entry name" value="Porin_dom_sf"/>
</dbReference>
<dbReference type="SUPFAM" id="SSF56935">
    <property type="entry name" value="Porins"/>
    <property type="match status" value="1"/>
</dbReference>
<gene>
    <name evidence="1" type="ORF">ENJ10_06040</name>
</gene>
<dbReference type="Proteomes" id="UP000886005">
    <property type="component" value="Unassembled WGS sequence"/>
</dbReference>
<organism evidence="1">
    <name type="scientific">Caldithrix abyssi</name>
    <dbReference type="NCBI Taxonomy" id="187145"/>
    <lineage>
        <taxon>Bacteria</taxon>
        <taxon>Pseudomonadati</taxon>
        <taxon>Calditrichota</taxon>
        <taxon>Calditrichia</taxon>
        <taxon>Calditrichales</taxon>
        <taxon>Calditrichaceae</taxon>
        <taxon>Caldithrix</taxon>
    </lineage>
</organism>
<dbReference type="Gene3D" id="2.40.160.10">
    <property type="entry name" value="Porin"/>
    <property type="match status" value="1"/>
</dbReference>
<reference evidence="1" key="1">
    <citation type="journal article" date="2020" name="mSystems">
        <title>Genome- and Community-Level Interaction Insights into Carbon Utilization and Element Cycling Functions of Hydrothermarchaeota in Hydrothermal Sediment.</title>
        <authorList>
            <person name="Zhou Z."/>
            <person name="Liu Y."/>
            <person name="Xu W."/>
            <person name="Pan J."/>
            <person name="Luo Z.H."/>
            <person name="Li M."/>
        </authorList>
    </citation>
    <scope>NUCLEOTIDE SEQUENCE [LARGE SCALE GENOMIC DNA]</scope>
    <source>
        <strain evidence="1">HyVt-456</strain>
    </source>
</reference>
<comment type="caution">
    <text evidence="1">The sequence shown here is derived from an EMBL/GenBank/DDBJ whole genome shotgun (WGS) entry which is preliminary data.</text>
</comment>
<dbReference type="AlphaFoldDB" id="A0A7V1PU13"/>
<evidence type="ECO:0008006" key="2">
    <source>
        <dbReference type="Google" id="ProtNLM"/>
    </source>
</evidence>
<evidence type="ECO:0000313" key="1">
    <source>
        <dbReference type="EMBL" id="HED10228.1"/>
    </source>
</evidence>
<dbReference type="EMBL" id="DRLD01000165">
    <property type="protein sequence ID" value="HED10228.1"/>
    <property type="molecule type" value="Genomic_DNA"/>
</dbReference>
<protein>
    <recommendedName>
        <fullName evidence="2">Porin</fullName>
    </recommendedName>
</protein>
<dbReference type="InterPro" id="IPR010870">
    <property type="entry name" value="Porin_O/P"/>
</dbReference>
<name>A0A7V1PU13_CALAY</name>
<dbReference type="Pfam" id="PF07396">
    <property type="entry name" value="Porin_O_P"/>
    <property type="match status" value="1"/>
</dbReference>
<sequence>MQRFWVMVIVLLVTAQGVMAQKQHELLGWVVTNYKNNFEDNGVNSFGFRNIRLTYKGAVSEQLSVLMTAEMVGTKDKRPVFLQGWLNYKFNENISARVGQFKYPFGNEAYPSLITWKFISASYATAGIANKLGYAGGSYRDMGAQLTANFGITDNMTLGSKIMVMNGNGINVGDDGGYKDYVFQTTLSMPMNIKGGLSLYNGTRQELIDLNESAVSVFFEILREDFTAKAEYLSAAYEQGAGLKDITPAGYYAYGTYKFLPKWEAGLRYDSYNADTRADVSEKTRFTLSFGHYFTKTNRIMLNYEMPSGDTANIFMIQFYGIIE</sequence>